<accession>A0ABQ7GI13</accession>
<keyword evidence="2" id="KW-1185">Reference proteome</keyword>
<organism evidence="1 2">
    <name type="scientific">Dunaliella salina</name>
    <name type="common">Green alga</name>
    <name type="synonym">Protococcus salinus</name>
    <dbReference type="NCBI Taxonomy" id="3046"/>
    <lineage>
        <taxon>Eukaryota</taxon>
        <taxon>Viridiplantae</taxon>
        <taxon>Chlorophyta</taxon>
        <taxon>core chlorophytes</taxon>
        <taxon>Chlorophyceae</taxon>
        <taxon>CS clade</taxon>
        <taxon>Chlamydomonadales</taxon>
        <taxon>Dunaliellaceae</taxon>
        <taxon>Dunaliella</taxon>
    </lineage>
</organism>
<evidence type="ECO:0000313" key="2">
    <source>
        <dbReference type="Proteomes" id="UP000815325"/>
    </source>
</evidence>
<comment type="caution">
    <text evidence="1">The sequence shown here is derived from an EMBL/GenBank/DDBJ whole genome shotgun (WGS) entry which is preliminary data.</text>
</comment>
<name>A0ABQ7GI13_DUNSA</name>
<gene>
    <name evidence="1" type="ORF">DUNSADRAFT_9195</name>
</gene>
<sequence>MQLTVRVTRTFCSFHDLCLQRFPWCFTLLQQASITAALHSCLCAYFFFSSRRFSPSQFFHETTLVTNMQL</sequence>
<evidence type="ECO:0000313" key="1">
    <source>
        <dbReference type="EMBL" id="KAF5834242.1"/>
    </source>
</evidence>
<dbReference type="Proteomes" id="UP000815325">
    <property type="component" value="Unassembled WGS sequence"/>
</dbReference>
<reference evidence="1" key="1">
    <citation type="submission" date="2017-08" db="EMBL/GenBank/DDBJ databases">
        <authorList>
            <person name="Polle J.E."/>
            <person name="Barry K."/>
            <person name="Cushman J."/>
            <person name="Schmutz J."/>
            <person name="Tran D."/>
            <person name="Hathwaick L.T."/>
            <person name="Yim W.C."/>
            <person name="Jenkins J."/>
            <person name="Mckie-Krisberg Z.M."/>
            <person name="Prochnik S."/>
            <person name="Lindquist E."/>
            <person name="Dockter R.B."/>
            <person name="Adam C."/>
            <person name="Molina H."/>
            <person name="Bunkerborg J."/>
            <person name="Jin E."/>
            <person name="Buchheim M."/>
            <person name="Magnuson J."/>
        </authorList>
    </citation>
    <scope>NUCLEOTIDE SEQUENCE</scope>
    <source>
        <strain evidence="1">CCAP 19/18</strain>
    </source>
</reference>
<dbReference type="EMBL" id="MU069768">
    <property type="protein sequence ID" value="KAF5834242.1"/>
    <property type="molecule type" value="Genomic_DNA"/>
</dbReference>
<protein>
    <submittedName>
        <fullName evidence="1">Uncharacterized protein</fullName>
    </submittedName>
</protein>
<proteinExistence type="predicted"/>